<dbReference type="InterPro" id="IPR000644">
    <property type="entry name" value="CBS_dom"/>
</dbReference>
<organism evidence="3 4">
    <name type="scientific">Sungkyunkwania multivorans</name>
    <dbReference type="NCBI Taxonomy" id="1173618"/>
    <lineage>
        <taxon>Bacteria</taxon>
        <taxon>Pseudomonadati</taxon>
        <taxon>Bacteroidota</taxon>
        <taxon>Flavobacteriia</taxon>
        <taxon>Flavobacteriales</taxon>
        <taxon>Flavobacteriaceae</taxon>
        <taxon>Sungkyunkwania</taxon>
    </lineage>
</organism>
<feature type="domain" description="CBS" evidence="2">
    <location>
        <begin position="569"/>
        <end position="614"/>
    </location>
</feature>
<accession>A0ABW3D2H4</accession>
<dbReference type="SUPFAM" id="SSF54631">
    <property type="entry name" value="CBS-domain pair"/>
    <property type="match status" value="1"/>
</dbReference>
<dbReference type="Gene3D" id="3.30.590.20">
    <property type="match status" value="1"/>
</dbReference>
<dbReference type="PANTHER" id="PTHR36510">
    <property type="entry name" value="GLUTAMATE--CYSTEINE LIGASE 2-RELATED"/>
    <property type="match status" value="1"/>
</dbReference>
<dbReference type="InterPro" id="IPR046342">
    <property type="entry name" value="CBS_dom_sf"/>
</dbReference>
<dbReference type="Pfam" id="PF00571">
    <property type="entry name" value="CBS"/>
    <property type="match status" value="2"/>
</dbReference>
<keyword evidence="1" id="KW-0129">CBS domain</keyword>
<dbReference type="SUPFAM" id="SSF55931">
    <property type="entry name" value="Glutamine synthetase/guanido kinase"/>
    <property type="match status" value="1"/>
</dbReference>
<gene>
    <name evidence="3" type="ORF">ACFQ1M_13335</name>
</gene>
<reference evidence="4" key="1">
    <citation type="journal article" date="2019" name="Int. J. Syst. Evol. Microbiol.">
        <title>The Global Catalogue of Microorganisms (GCM) 10K type strain sequencing project: providing services to taxonomists for standard genome sequencing and annotation.</title>
        <authorList>
            <consortium name="The Broad Institute Genomics Platform"/>
            <consortium name="The Broad Institute Genome Sequencing Center for Infectious Disease"/>
            <person name="Wu L."/>
            <person name="Ma J."/>
        </authorList>
    </citation>
    <scope>NUCLEOTIDE SEQUENCE [LARGE SCALE GENOMIC DNA]</scope>
    <source>
        <strain evidence="4">CCUG 62952</strain>
    </source>
</reference>
<comment type="caution">
    <text evidence="3">The sequence shown here is derived from an EMBL/GenBank/DDBJ whole genome shotgun (WGS) entry which is preliminary data.</text>
</comment>
<evidence type="ECO:0000256" key="1">
    <source>
        <dbReference type="PROSITE-ProRule" id="PRU00703"/>
    </source>
</evidence>
<feature type="domain" description="CBS" evidence="2">
    <location>
        <begin position="507"/>
        <end position="565"/>
    </location>
</feature>
<dbReference type="InterPro" id="IPR050141">
    <property type="entry name" value="GCL_type2/YbdK_subfam"/>
</dbReference>
<dbReference type="InterPro" id="IPR014746">
    <property type="entry name" value="Gln_synth/guanido_kin_cat_dom"/>
</dbReference>
<dbReference type="SMART" id="SM00116">
    <property type="entry name" value="CBS"/>
    <property type="match status" value="2"/>
</dbReference>
<dbReference type="Gene3D" id="3.10.580.10">
    <property type="entry name" value="CBS-domain"/>
    <property type="match status" value="1"/>
</dbReference>
<proteinExistence type="predicted"/>
<protein>
    <submittedName>
        <fullName evidence="3">CBS domain-containing protein</fullName>
    </submittedName>
</protein>
<dbReference type="RefSeq" id="WP_386409008.1">
    <property type="nucleotide sequence ID" value="NZ_JBHTJH010000017.1"/>
</dbReference>
<evidence type="ECO:0000259" key="2">
    <source>
        <dbReference type="PROSITE" id="PS51371"/>
    </source>
</evidence>
<evidence type="ECO:0000313" key="4">
    <source>
        <dbReference type="Proteomes" id="UP001596978"/>
    </source>
</evidence>
<dbReference type="InterPro" id="IPR006336">
    <property type="entry name" value="GCS2"/>
</dbReference>
<dbReference type="Pfam" id="PF04107">
    <property type="entry name" value="GCS2"/>
    <property type="match status" value="1"/>
</dbReference>
<dbReference type="Proteomes" id="UP001596978">
    <property type="component" value="Unassembled WGS sequence"/>
</dbReference>
<sequence length="614" mass="69779">MGEHLVKKLSKAEDRAIYSRQLLNDVAALGQMLDQGLFERQPLRIGAEQEFCLVDKDWYPAPKALEILERLKDDHFTTEIALYNLEVNLEPLILEGRCFSKLHKEVISMISKVNDAAKVFKTKPLLTGILPTIMPKHLKENFMTPAERYFALNETMRSLRGRNFDLHIKGIDEVSLMHDSVLFEGCNTSFQAHLQIDPYDFVKSFNWSQAIAGPVLSICANSPILQGKELWDETRIALFAQSIDTRASSYQLNEREARVSFGQSWATGTAVDIFKENIVRFRSVITTDFEKDSLQELSNGTIPKLRALNLHNGTVYRWNRPCYGITDGKPHLRIECRYIPAGPSIVDEIANMVFWIGLMSGRPAKFDEVDKKMDFKDVKSNFFNAARYGMASQMYWEGKLIPVDQLILGELIPMAAKGLKKVDIDPKDIEYYLNIIRDRVKGQNGSRWCRLSYRKLNVKYKKIDASRALVAAIYKNQKEERPISSWEVIDEDIEITAERYKKVNQLMNRSVITANENDSAEFVAAIMEWKNIHHMPIIDDAGKLKGLVTTTDIEGMKSAGKTAAVSEFMKTDIVVVNPETEIAQAKDIMENAQIGCLPIINYGSLVGIITRSDF</sequence>
<dbReference type="PANTHER" id="PTHR36510:SF3">
    <property type="entry name" value="CONSERVED PROTEIN"/>
    <property type="match status" value="1"/>
</dbReference>
<name>A0ABW3D2H4_9FLAO</name>
<keyword evidence="4" id="KW-1185">Reference proteome</keyword>
<dbReference type="EMBL" id="JBHTJH010000017">
    <property type="protein sequence ID" value="MFD0863191.1"/>
    <property type="molecule type" value="Genomic_DNA"/>
</dbReference>
<evidence type="ECO:0000313" key="3">
    <source>
        <dbReference type="EMBL" id="MFD0863191.1"/>
    </source>
</evidence>
<dbReference type="PROSITE" id="PS51371">
    <property type="entry name" value="CBS"/>
    <property type="match status" value="2"/>
</dbReference>